<dbReference type="RefSeq" id="WP_039635692.1">
    <property type="nucleotide sequence ID" value="NZ_AYSO01000020.1"/>
</dbReference>
<sequence length="219" mass="26936">MNKEIQIEYYNTYLQEYMSENKVWNTDKIRSDLKIFSMKLKSAIKVALEDLKETYDNERPYMFSLAYANQFEDSYFWTIVNTKEEYEKNLKKYSEKESHSQLMYYKYCSEESCHWDVGKSAFDILNEDYISMVEMQEYDNEDLFWSTDEFDDFYEELEETCLRSIEEVKSEGILEKLQLKNILFQYYVREYYFEDKVIEMFKRLNNNDKTAIKEFTEWL</sequence>
<accession>A0A0C1TYZ6</accession>
<gene>
    <name evidence="1" type="ORF">U732_72</name>
</gene>
<dbReference type="InterPro" id="IPR025409">
    <property type="entry name" value="DUF4303"/>
</dbReference>
<dbReference type="Pfam" id="PF14136">
    <property type="entry name" value="DUF4303"/>
    <property type="match status" value="1"/>
</dbReference>
<name>A0A0C1TYZ6_9CLOT</name>
<dbReference type="EMBL" id="AYSO01000020">
    <property type="protein sequence ID" value="KIE44468.1"/>
    <property type="molecule type" value="Genomic_DNA"/>
</dbReference>
<dbReference type="Proteomes" id="UP000031366">
    <property type="component" value="Unassembled WGS sequence"/>
</dbReference>
<organism evidence="1 2">
    <name type="scientific">Clostridium argentinense CDC 2741</name>
    <dbReference type="NCBI Taxonomy" id="1418104"/>
    <lineage>
        <taxon>Bacteria</taxon>
        <taxon>Bacillati</taxon>
        <taxon>Bacillota</taxon>
        <taxon>Clostridia</taxon>
        <taxon>Eubacteriales</taxon>
        <taxon>Clostridiaceae</taxon>
        <taxon>Clostridium</taxon>
    </lineage>
</organism>
<evidence type="ECO:0000313" key="1">
    <source>
        <dbReference type="EMBL" id="KIE44468.1"/>
    </source>
</evidence>
<evidence type="ECO:0008006" key="3">
    <source>
        <dbReference type="Google" id="ProtNLM"/>
    </source>
</evidence>
<comment type="caution">
    <text evidence="1">The sequence shown here is derived from an EMBL/GenBank/DDBJ whole genome shotgun (WGS) entry which is preliminary data.</text>
</comment>
<proteinExistence type="predicted"/>
<protein>
    <recommendedName>
        <fullName evidence="3">DUF4303 domain-containing protein</fullName>
    </recommendedName>
</protein>
<dbReference type="AlphaFoldDB" id="A0A0C1TYZ6"/>
<reference evidence="1 2" key="1">
    <citation type="journal article" date="2015" name="Infect. Genet. Evol.">
        <title>Genomic sequences of six botulinum neurotoxin-producing strains representing three clostridial species illustrate the mobility and diversity of botulinum neurotoxin genes.</title>
        <authorList>
            <person name="Smith T.J."/>
            <person name="Hill K.K."/>
            <person name="Xie G."/>
            <person name="Foley B.T."/>
            <person name="Williamson C.H."/>
            <person name="Foster J.T."/>
            <person name="Johnson S.L."/>
            <person name="Chertkov O."/>
            <person name="Teshima H."/>
            <person name="Gibbons H.S."/>
            <person name="Johnsky L.A."/>
            <person name="Karavis M.A."/>
            <person name="Smith L.A."/>
        </authorList>
    </citation>
    <scope>NUCLEOTIDE SEQUENCE [LARGE SCALE GENOMIC DNA]</scope>
    <source>
        <strain evidence="1 2">CDC 2741</strain>
    </source>
</reference>
<evidence type="ECO:0000313" key="2">
    <source>
        <dbReference type="Proteomes" id="UP000031366"/>
    </source>
</evidence>
<keyword evidence="2" id="KW-1185">Reference proteome</keyword>